<sequence length="66" mass="7558">MASKDYTYKMPSVLIIAWKNLLRERPTNIGHSILVNYSKSFIISKFSSIFFKKINQGFITISSVAI</sequence>
<reference evidence="1" key="1">
    <citation type="submission" date="2023-06" db="EMBL/GenBank/DDBJ databases">
        <title>Complete Genome of Candidatus Phytoplasma asteris M33.</title>
        <authorList>
            <person name="Toth R."/>
            <person name="Ilic A.-M."/>
            <person name="Huettel B."/>
            <person name="Duduk B."/>
            <person name="Kube M."/>
        </authorList>
    </citation>
    <scope>NUCLEOTIDE SEQUENCE [LARGE SCALE GENOMIC DNA]</scope>
    <source>
        <strain evidence="1">M33</strain>
    </source>
</reference>
<keyword evidence="2" id="KW-1185">Reference proteome</keyword>
<accession>A0ABZ2YHR7</accession>
<evidence type="ECO:0000313" key="2">
    <source>
        <dbReference type="Proteomes" id="UP001470586"/>
    </source>
</evidence>
<evidence type="ECO:0000313" key="1">
    <source>
        <dbReference type="EMBL" id="WZN38419.1"/>
    </source>
</evidence>
<dbReference type="Proteomes" id="UP001470586">
    <property type="component" value="Chromosome"/>
</dbReference>
<gene>
    <name evidence="1" type="ORF">M33023_02350</name>
</gene>
<proteinExistence type="predicted"/>
<organism evidence="1 2">
    <name type="scientific">Candidatus Phytoplasma asteris</name>
    <dbReference type="NCBI Taxonomy" id="85620"/>
    <lineage>
        <taxon>Bacteria</taxon>
        <taxon>Bacillati</taxon>
        <taxon>Mycoplasmatota</taxon>
        <taxon>Mollicutes</taxon>
        <taxon>Acholeplasmatales</taxon>
        <taxon>Acholeplasmataceae</taxon>
        <taxon>Candidatus Phytoplasma</taxon>
        <taxon>16SrI (Aster yellows group)</taxon>
    </lineage>
</organism>
<protein>
    <submittedName>
        <fullName evidence="1">Uncharacterized protein</fullName>
    </submittedName>
</protein>
<dbReference type="EMBL" id="CP128397">
    <property type="protein sequence ID" value="WZN38419.1"/>
    <property type="molecule type" value="Genomic_DNA"/>
</dbReference>
<name>A0ABZ2YHR7_9MOLU</name>